<dbReference type="PROSITE" id="PS50297">
    <property type="entry name" value="ANK_REP_REGION"/>
    <property type="match status" value="3"/>
</dbReference>
<sequence>MKRNNLPGKNSPLQLAVWQHQIGALTKLNNGYGDSGFHQMEHNSRLHQAVLYNEIEDARFLIKNGANIELTNIRGETPLHIAASRGFTEIINLLISKKAKINPIAEGRTSPLFLAVQNRHIEAAKLLINNGAHVDFENLNGDTPLHIAAYNGLTEIEKRFQFLPQQILIMALRK</sequence>
<name>A0AAN7P0S3_9COLE</name>
<dbReference type="PROSITE" id="PS50088">
    <property type="entry name" value="ANK_REPEAT"/>
    <property type="match status" value="3"/>
</dbReference>
<dbReference type="Gene3D" id="1.25.40.20">
    <property type="entry name" value="Ankyrin repeat-containing domain"/>
    <property type="match status" value="1"/>
</dbReference>
<dbReference type="PRINTS" id="PR01415">
    <property type="entry name" value="ANKYRIN"/>
</dbReference>
<keyword evidence="1" id="KW-0677">Repeat</keyword>
<dbReference type="InterPro" id="IPR036770">
    <property type="entry name" value="Ankyrin_rpt-contain_sf"/>
</dbReference>
<keyword evidence="5" id="KW-1185">Reference proteome</keyword>
<feature type="repeat" description="ANK" evidence="3">
    <location>
        <begin position="107"/>
        <end position="139"/>
    </location>
</feature>
<evidence type="ECO:0000313" key="4">
    <source>
        <dbReference type="EMBL" id="KAK4874602.1"/>
    </source>
</evidence>
<dbReference type="EMBL" id="JARPUR010000006">
    <property type="protein sequence ID" value="KAK4874602.1"/>
    <property type="molecule type" value="Genomic_DNA"/>
</dbReference>
<comment type="caution">
    <text evidence="4">The sequence shown here is derived from an EMBL/GenBank/DDBJ whole genome shotgun (WGS) entry which is preliminary data.</text>
</comment>
<keyword evidence="2 3" id="KW-0040">ANK repeat</keyword>
<dbReference type="AlphaFoldDB" id="A0AAN7P0S3"/>
<feature type="repeat" description="ANK" evidence="3">
    <location>
        <begin position="41"/>
        <end position="73"/>
    </location>
</feature>
<organism evidence="4 5">
    <name type="scientific">Aquatica leii</name>
    <dbReference type="NCBI Taxonomy" id="1421715"/>
    <lineage>
        <taxon>Eukaryota</taxon>
        <taxon>Metazoa</taxon>
        <taxon>Ecdysozoa</taxon>
        <taxon>Arthropoda</taxon>
        <taxon>Hexapoda</taxon>
        <taxon>Insecta</taxon>
        <taxon>Pterygota</taxon>
        <taxon>Neoptera</taxon>
        <taxon>Endopterygota</taxon>
        <taxon>Coleoptera</taxon>
        <taxon>Polyphaga</taxon>
        <taxon>Elateriformia</taxon>
        <taxon>Elateroidea</taxon>
        <taxon>Lampyridae</taxon>
        <taxon>Luciolinae</taxon>
        <taxon>Aquatica</taxon>
    </lineage>
</organism>
<proteinExistence type="predicted"/>
<dbReference type="PANTHER" id="PTHR24198">
    <property type="entry name" value="ANKYRIN REPEAT AND PROTEIN KINASE DOMAIN-CONTAINING PROTEIN"/>
    <property type="match status" value="1"/>
</dbReference>
<evidence type="ECO:0000313" key="5">
    <source>
        <dbReference type="Proteomes" id="UP001353858"/>
    </source>
</evidence>
<evidence type="ECO:0000256" key="1">
    <source>
        <dbReference type="ARBA" id="ARBA00022737"/>
    </source>
</evidence>
<dbReference type="SMART" id="SM00248">
    <property type="entry name" value="ANK"/>
    <property type="match status" value="4"/>
</dbReference>
<evidence type="ECO:0000256" key="2">
    <source>
        <dbReference type="ARBA" id="ARBA00023043"/>
    </source>
</evidence>
<reference evidence="5" key="1">
    <citation type="submission" date="2023-01" db="EMBL/GenBank/DDBJ databases">
        <title>Key to firefly adult light organ development and bioluminescence: homeobox transcription factors regulate luciferase expression and transportation to peroxisome.</title>
        <authorList>
            <person name="Fu X."/>
        </authorList>
    </citation>
    <scope>NUCLEOTIDE SEQUENCE [LARGE SCALE GENOMIC DNA]</scope>
</reference>
<dbReference type="Pfam" id="PF12796">
    <property type="entry name" value="Ank_2"/>
    <property type="match status" value="1"/>
</dbReference>
<dbReference type="Proteomes" id="UP001353858">
    <property type="component" value="Unassembled WGS sequence"/>
</dbReference>
<dbReference type="InterPro" id="IPR002110">
    <property type="entry name" value="Ankyrin_rpt"/>
</dbReference>
<accession>A0AAN7P0S3</accession>
<gene>
    <name evidence="4" type="ORF">RN001_013962</name>
</gene>
<dbReference type="SUPFAM" id="SSF48403">
    <property type="entry name" value="Ankyrin repeat"/>
    <property type="match status" value="1"/>
</dbReference>
<dbReference type="PANTHER" id="PTHR24198:SF165">
    <property type="entry name" value="ANKYRIN REPEAT-CONTAINING PROTEIN-RELATED"/>
    <property type="match status" value="1"/>
</dbReference>
<feature type="repeat" description="ANK" evidence="3">
    <location>
        <begin position="74"/>
        <end position="106"/>
    </location>
</feature>
<protein>
    <recommendedName>
        <fullName evidence="6">Ankyrin repeat domain-containing protein</fullName>
    </recommendedName>
</protein>
<dbReference type="Pfam" id="PF00023">
    <property type="entry name" value="Ank"/>
    <property type="match status" value="1"/>
</dbReference>
<evidence type="ECO:0000256" key="3">
    <source>
        <dbReference type="PROSITE-ProRule" id="PRU00023"/>
    </source>
</evidence>
<evidence type="ECO:0008006" key="6">
    <source>
        <dbReference type="Google" id="ProtNLM"/>
    </source>
</evidence>